<dbReference type="Pfam" id="PF00120">
    <property type="entry name" value="Gln-synt_C"/>
    <property type="match status" value="1"/>
</dbReference>
<dbReference type="PANTHER" id="PTHR43407">
    <property type="entry name" value="GLUTAMINE SYNTHETASE"/>
    <property type="match status" value="1"/>
</dbReference>
<dbReference type="PANTHER" id="PTHR43407:SF1">
    <property type="entry name" value="LENGSIN"/>
    <property type="match status" value="1"/>
</dbReference>
<proteinExistence type="inferred from homology"/>
<comment type="similarity">
    <text evidence="1">Belongs to the glutamine synthetase family.</text>
</comment>
<dbReference type="GO" id="GO:0006542">
    <property type="term" value="P:glutamine biosynthetic process"/>
    <property type="evidence" value="ECO:0007669"/>
    <property type="project" value="TreeGrafter"/>
</dbReference>
<accession>X1T997</accession>
<dbReference type="InterPro" id="IPR008146">
    <property type="entry name" value="Gln_synth_cat_dom"/>
</dbReference>
<dbReference type="SUPFAM" id="SSF55931">
    <property type="entry name" value="Glutamine synthetase/guanido kinase"/>
    <property type="match status" value="1"/>
</dbReference>
<dbReference type="SMART" id="SM01230">
    <property type="entry name" value="Gln-synt_C"/>
    <property type="match status" value="1"/>
</dbReference>
<dbReference type="AlphaFoldDB" id="X1T997"/>
<dbReference type="InterPro" id="IPR014746">
    <property type="entry name" value="Gln_synth/guanido_kin_cat_dom"/>
</dbReference>
<evidence type="ECO:0000256" key="1">
    <source>
        <dbReference type="ARBA" id="ARBA00009897"/>
    </source>
</evidence>
<dbReference type="GO" id="GO:0016020">
    <property type="term" value="C:membrane"/>
    <property type="evidence" value="ECO:0007669"/>
    <property type="project" value="TreeGrafter"/>
</dbReference>
<dbReference type="PROSITE" id="PS51987">
    <property type="entry name" value="GS_CATALYTIC"/>
    <property type="match status" value="1"/>
</dbReference>
<gene>
    <name evidence="3" type="ORF">S12H4_30139</name>
</gene>
<organism evidence="3">
    <name type="scientific">marine sediment metagenome</name>
    <dbReference type="NCBI Taxonomy" id="412755"/>
    <lineage>
        <taxon>unclassified sequences</taxon>
        <taxon>metagenomes</taxon>
        <taxon>ecological metagenomes</taxon>
    </lineage>
</organism>
<dbReference type="GO" id="GO:0004356">
    <property type="term" value="F:glutamine synthetase activity"/>
    <property type="evidence" value="ECO:0007669"/>
    <property type="project" value="InterPro"/>
</dbReference>
<dbReference type="GO" id="GO:0005737">
    <property type="term" value="C:cytoplasm"/>
    <property type="evidence" value="ECO:0007669"/>
    <property type="project" value="TreeGrafter"/>
</dbReference>
<name>X1T997_9ZZZZ</name>
<protein>
    <recommendedName>
        <fullName evidence="2">GS catalytic domain-containing protein</fullName>
    </recommendedName>
</protein>
<dbReference type="GO" id="GO:0019740">
    <property type="term" value="P:nitrogen utilization"/>
    <property type="evidence" value="ECO:0007669"/>
    <property type="project" value="TreeGrafter"/>
</dbReference>
<evidence type="ECO:0000259" key="2">
    <source>
        <dbReference type="PROSITE" id="PS51987"/>
    </source>
</evidence>
<evidence type="ECO:0000313" key="3">
    <source>
        <dbReference type="EMBL" id="GAJ01933.1"/>
    </source>
</evidence>
<comment type="caution">
    <text evidence="3">The sequence shown here is derived from an EMBL/GenBank/DDBJ whole genome shotgun (WGS) entry which is preliminary data.</text>
</comment>
<dbReference type="EMBL" id="BARW01017445">
    <property type="protein sequence ID" value="GAJ01933.1"/>
    <property type="molecule type" value="Genomic_DNA"/>
</dbReference>
<feature type="domain" description="GS catalytic" evidence="2">
    <location>
        <begin position="1"/>
        <end position="164"/>
    </location>
</feature>
<dbReference type="Gene3D" id="3.30.590.10">
    <property type="entry name" value="Glutamine synthetase/guanido kinase, catalytic domain"/>
    <property type="match status" value="1"/>
</dbReference>
<reference evidence="3" key="1">
    <citation type="journal article" date="2014" name="Front. Microbiol.">
        <title>High frequency of phylogenetically diverse reductive dehalogenase-homologous genes in deep subseafloor sedimentary metagenomes.</title>
        <authorList>
            <person name="Kawai M."/>
            <person name="Futagami T."/>
            <person name="Toyoda A."/>
            <person name="Takaki Y."/>
            <person name="Nishi S."/>
            <person name="Hori S."/>
            <person name="Arai W."/>
            <person name="Tsubouchi T."/>
            <person name="Morono Y."/>
            <person name="Uchiyama I."/>
            <person name="Ito T."/>
            <person name="Fujiyama A."/>
            <person name="Inagaki F."/>
            <person name="Takami H."/>
        </authorList>
    </citation>
    <scope>NUCLEOTIDE SEQUENCE</scope>
    <source>
        <strain evidence="3">Expedition CK06-06</strain>
    </source>
</reference>
<sequence>MPKPFANESGNGMHIHIQLFKGDDPLFYDKNGYSCLSKTALYAIGGILKHAAAIMAFTNPSTNSYKRLVPGYEAPVNICFGTSNRSAVIRIPGYATSPDKKRFELRFPDATANPYLAFSAVLLAVIHGINNKIDANKEGFGPFDINVYNIEENEKIKIKSLPRR</sequence>